<reference evidence="1 2" key="1">
    <citation type="journal article" date="2022" name="bioRxiv">
        <title>Genomics of Preaxostyla Flagellates Illuminates Evolutionary Transitions and the Path Towards Mitochondrial Loss.</title>
        <authorList>
            <person name="Novak L.V.F."/>
            <person name="Treitli S.C."/>
            <person name="Pyrih J."/>
            <person name="Halakuc P."/>
            <person name="Pipaliya S.V."/>
            <person name="Vacek V."/>
            <person name="Brzon O."/>
            <person name="Soukal P."/>
            <person name="Eme L."/>
            <person name="Dacks J.B."/>
            <person name="Karnkowska A."/>
            <person name="Elias M."/>
            <person name="Hampl V."/>
        </authorList>
    </citation>
    <scope>NUCLEOTIDE SEQUENCE [LARGE SCALE GENOMIC DNA]</scope>
    <source>
        <strain evidence="1">NAU3</strain>
        <tissue evidence="1">Gut</tissue>
    </source>
</reference>
<comment type="caution">
    <text evidence="1">The sequence shown here is derived from an EMBL/GenBank/DDBJ whole genome shotgun (WGS) entry which is preliminary data.</text>
</comment>
<evidence type="ECO:0000313" key="1">
    <source>
        <dbReference type="EMBL" id="KAK2947578.1"/>
    </source>
</evidence>
<organism evidence="1 2">
    <name type="scientific">Blattamonas nauphoetae</name>
    <dbReference type="NCBI Taxonomy" id="2049346"/>
    <lineage>
        <taxon>Eukaryota</taxon>
        <taxon>Metamonada</taxon>
        <taxon>Preaxostyla</taxon>
        <taxon>Oxymonadida</taxon>
        <taxon>Blattamonas</taxon>
    </lineage>
</organism>
<gene>
    <name evidence="1" type="ORF">BLNAU_17483</name>
</gene>
<evidence type="ECO:0000313" key="2">
    <source>
        <dbReference type="Proteomes" id="UP001281761"/>
    </source>
</evidence>
<proteinExistence type="predicted"/>
<accession>A0ABQ9X7D5</accession>
<sequence length="290" mass="32229">MAETLLSVLSPSSRFFSTDDLLYDLVPNHEDPNLGLVESIQTLLSARSRRIVEATLSFLKATIGRSGSGQKLRLISHNIVTRLFAALQPRLEALPKDLKLEDSIVAVLSSLLPFSHDMKMNYPHDTNSGRAAFETWLTLGVAPCSDYLVCLSQSRVWPFALYTGSLIDLLRSLLFTIPFYSSPLAVNAFASFSMCFFASFTLPDTTDNNDGIFRAIRATLLHTKKIGGQVAVNGREAFRMWLNEGLDDTVDKHLTNPSRIQVWETVTSAKQFGRLIGMNFSIGIQGMIEF</sequence>
<dbReference type="EMBL" id="JARBJD010000196">
    <property type="protein sequence ID" value="KAK2947578.1"/>
    <property type="molecule type" value="Genomic_DNA"/>
</dbReference>
<name>A0ABQ9X7D5_9EUKA</name>
<dbReference type="Proteomes" id="UP001281761">
    <property type="component" value="Unassembled WGS sequence"/>
</dbReference>
<keyword evidence="2" id="KW-1185">Reference proteome</keyword>
<protein>
    <submittedName>
        <fullName evidence="1">Uncharacterized protein</fullName>
    </submittedName>
</protein>